<evidence type="ECO:0000259" key="8">
    <source>
        <dbReference type="PROSITE" id="PS51201"/>
    </source>
</evidence>
<dbReference type="SUPFAM" id="SSF81324">
    <property type="entry name" value="Voltage-gated potassium channels"/>
    <property type="match status" value="1"/>
</dbReference>
<accession>A0A1D1YZW9</accession>
<keyword evidence="3 7" id="KW-0812">Transmembrane</keyword>
<keyword evidence="4 7" id="KW-1133">Transmembrane helix</keyword>
<dbReference type="GO" id="GO:0016020">
    <property type="term" value="C:membrane"/>
    <property type="evidence" value="ECO:0007669"/>
    <property type="project" value="UniProtKB-SubCell"/>
</dbReference>
<feature type="compositionally biased region" description="Gly residues" evidence="6">
    <location>
        <begin position="1"/>
        <end position="12"/>
    </location>
</feature>
<evidence type="ECO:0000256" key="5">
    <source>
        <dbReference type="ARBA" id="ARBA00023136"/>
    </source>
</evidence>
<comment type="subcellular location">
    <subcellularLocation>
        <location evidence="1">Membrane</location>
        <topology evidence="1">Multi-pass membrane protein</topology>
    </subcellularLocation>
</comment>
<dbReference type="GO" id="GO:0006813">
    <property type="term" value="P:potassium ion transport"/>
    <property type="evidence" value="ECO:0007669"/>
    <property type="project" value="InterPro"/>
</dbReference>
<keyword evidence="5 7" id="KW-0472">Membrane</keyword>
<gene>
    <name evidence="9" type="primary">At5g43745_2</name>
    <name evidence="9" type="ORF">g.65180</name>
</gene>
<feature type="region of interest" description="Disordered" evidence="6">
    <location>
        <begin position="1"/>
        <end position="31"/>
    </location>
</feature>
<dbReference type="Gene3D" id="3.40.50.720">
    <property type="entry name" value="NAD(P)-binding Rossmann-like Domain"/>
    <property type="match status" value="1"/>
</dbReference>
<feature type="transmembrane region" description="Helical" evidence="7">
    <location>
        <begin position="238"/>
        <end position="261"/>
    </location>
</feature>
<evidence type="ECO:0000256" key="4">
    <source>
        <dbReference type="ARBA" id="ARBA00022989"/>
    </source>
</evidence>
<proteinExistence type="inferred from homology"/>
<evidence type="ECO:0000256" key="3">
    <source>
        <dbReference type="ARBA" id="ARBA00022692"/>
    </source>
</evidence>
<protein>
    <submittedName>
        <fullName evidence="9">Putative ion channel POLLUX-like 2</fullName>
    </submittedName>
</protein>
<dbReference type="PANTHER" id="PTHR31563:SF13">
    <property type="entry name" value="ION CHANNEL POLLUX-LIKE 1-RELATED"/>
    <property type="match status" value="1"/>
</dbReference>
<evidence type="ECO:0000256" key="6">
    <source>
        <dbReference type="SAM" id="MobiDB-lite"/>
    </source>
</evidence>
<name>A0A1D1YZW9_9ARAE</name>
<feature type="domain" description="RCK N-terminal" evidence="8">
    <location>
        <begin position="339"/>
        <end position="488"/>
    </location>
</feature>
<sequence>FPWFPSGGGGEGRGGEGRGEEREEGRRFPRQRMAASALLRCSADSPWSPPRRAPSRRPAVRPPRNIAPFCCQWMHSAILHGNPFLRGERLADCQWRSNVVEAYDSIIVESGSSNLHECCNLHEEGSLCDIRTALRKFEVALASQCENRTKCLLGLSSCLIVKMAWHKIEHELLKIIRILSPYLLQAFSTRSLPFACVSSPANKPTPLCLDVSLPSLEDIRWSLSRLYYLFNIQLEQNIGMFLVVLLAACFSFVIIGGLLFYKYRSKQQSLEDCFWDAWACLCSSATHLRQKTRVERVIGLVLAIWGILFYSRLLGTMTEQFRYNMQKIREGAQMQVMESDHIIICGINSHLAYILKQLNKYHASSVRLGTATSRKQRILILSDLPRKQMEKLRDNFSKDLNHIDILTKSCSLSMTKSFERAAANNARSIIILPTKSDRHEVDTDAFLSLLALQSLPKMSSIPTIVEVSNSRTSEVLKSISGLKVEPVEMVTSKLFVQCSRQKGLLKIYMHLLNYQKNVFNLCSFPEIVGLKYKYVRRGIKDVVVCGLHRCGKIYFHPSDDEEMQSTDKLLFISPVYGKRRPHVLLSDNVEGNCVPEYMVSPQKSSSKDQALEVTKARLETIVKRPSRSSSKASEWNLGPRECVLILGWRPSVREMIQEYDNYLGPGSVLEVLSETSIAERDGTANPAFQSVLKHIKVSHKVGNPMNYDDLKEAILNIQTSVKGAQHIPLSIVVISDREWLVGDQSRADKHSAYTLLLAENICKKYDVKVENLVAEIVDIKLGKQITRIKPSLDFIGSEKVMSLVTAQVAESCELNKVWKDILDAEGDEIYIKDVGFYMKEGENSSFSELSERAVLRREVAIGYVKKNKKVINPQNKLEPLNLKMTDSLIVISELEGEQPIIA</sequence>
<feature type="compositionally biased region" description="Basic and acidic residues" evidence="6">
    <location>
        <begin position="13"/>
        <end position="27"/>
    </location>
</feature>
<dbReference type="AlphaFoldDB" id="A0A1D1YZW9"/>
<dbReference type="InterPro" id="IPR010420">
    <property type="entry name" value="CASTOR/POLLUX/SYM8_dom"/>
</dbReference>
<evidence type="ECO:0000256" key="2">
    <source>
        <dbReference type="ARBA" id="ARBA00008577"/>
    </source>
</evidence>
<reference evidence="9" key="1">
    <citation type="submission" date="2015-07" db="EMBL/GenBank/DDBJ databases">
        <title>Transcriptome Assembly of Anthurium amnicola.</title>
        <authorList>
            <person name="Suzuki J."/>
        </authorList>
    </citation>
    <scope>NUCLEOTIDE SEQUENCE</scope>
</reference>
<dbReference type="EMBL" id="GDJX01007738">
    <property type="protein sequence ID" value="JAT60198.1"/>
    <property type="molecule type" value="Transcribed_RNA"/>
</dbReference>
<evidence type="ECO:0000256" key="7">
    <source>
        <dbReference type="SAM" id="Phobius"/>
    </source>
</evidence>
<dbReference type="InterPro" id="IPR044849">
    <property type="entry name" value="CASTOR/POLLUX/SYM8-like"/>
</dbReference>
<organism evidence="9">
    <name type="scientific">Anthurium amnicola</name>
    <dbReference type="NCBI Taxonomy" id="1678845"/>
    <lineage>
        <taxon>Eukaryota</taxon>
        <taxon>Viridiplantae</taxon>
        <taxon>Streptophyta</taxon>
        <taxon>Embryophyta</taxon>
        <taxon>Tracheophyta</taxon>
        <taxon>Spermatophyta</taxon>
        <taxon>Magnoliopsida</taxon>
        <taxon>Liliopsida</taxon>
        <taxon>Araceae</taxon>
        <taxon>Pothoideae</taxon>
        <taxon>Potheae</taxon>
        <taxon>Anthurium</taxon>
    </lineage>
</organism>
<feature type="non-terminal residue" evidence="9">
    <location>
        <position position="1"/>
    </location>
</feature>
<comment type="similarity">
    <text evidence="2">Belongs to the castor/pollux (TC 1.A.1.23) family.</text>
</comment>
<dbReference type="PROSITE" id="PS51201">
    <property type="entry name" value="RCK_N"/>
    <property type="match status" value="1"/>
</dbReference>
<dbReference type="InterPro" id="IPR003148">
    <property type="entry name" value="RCK_N"/>
</dbReference>
<evidence type="ECO:0000313" key="9">
    <source>
        <dbReference type="EMBL" id="JAT60198.1"/>
    </source>
</evidence>
<feature type="transmembrane region" description="Helical" evidence="7">
    <location>
        <begin position="297"/>
        <end position="315"/>
    </location>
</feature>
<dbReference type="PANTHER" id="PTHR31563">
    <property type="entry name" value="ION CHANNEL POLLUX-RELATED"/>
    <property type="match status" value="1"/>
</dbReference>
<dbReference type="Pfam" id="PF06241">
    <property type="entry name" value="Castor_Poll_mid"/>
    <property type="match status" value="1"/>
</dbReference>
<evidence type="ECO:0000256" key="1">
    <source>
        <dbReference type="ARBA" id="ARBA00004141"/>
    </source>
</evidence>